<dbReference type="SMART" id="SM00184">
    <property type="entry name" value="RING"/>
    <property type="match status" value="1"/>
</dbReference>
<dbReference type="GO" id="GO:0031146">
    <property type="term" value="P:SCF-dependent proteasomal ubiquitin-dependent protein catabolic process"/>
    <property type="evidence" value="ECO:0007669"/>
    <property type="project" value="TreeGrafter"/>
</dbReference>
<dbReference type="SUPFAM" id="SSF57850">
    <property type="entry name" value="RING/U-box"/>
    <property type="match status" value="1"/>
</dbReference>
<dbReference type="EMBL" id="CAJNNW010000827">
    <property type="protein sequence ID" value="CAE8631569.1"/>
    <property type="molecule type" value="Genomic_DNA"/>
</dbReference>
<evidence type="ECO:0000256" key="1">
    <source>
        <dbReference type="ARBA" id="ARBA00022723"/>
    </source>
</evidence>
<dbReference type="Pfam" id="PF13445">
    <property type="entry name" value="zf-RING_UBOX"/>
    <property type="match status" value="1"/>
</dbReference>
<dbReference type="GO" id="GO:0008270">
    <property type="term" value="F:zinc ion binding"/>
    <property type="evidence" value="ECO:0007669"/>
    <property type="project" value="UniProtKB-KW"/>
</dbReference>
<evidence type="ECO:0000256" key="4">
    <source>
        <dbReference type="PROSITE-ProRule" id="PRU00175"/>
    </source>
</evidence>
<feature type="region of interest" description="Disordered" evidence="5">
    <location>
        <begin position="514"/>
        <end position="591"/>
    </location>
</feature>
<dbReference type="InterPro" id="IPR006553">
    <property type="entry name" value="Leu-rich_rpt_Cys-con_subtyp"/>
</dbReference>
<dbReference type="PROSITE" id="PS00518">
    <property type="entry name" value="ZF_RING_1"/>
    <property type="match status" value="1"/>
</dbReference>
<keyword evidence="3" id="KW-0862">Zinc</keyword>
<dbReference type="SMART" id="SM00367">
    <property type="entry name" value="LRR_CC"/>
    <property type="match status" value="5"/>
</dbReference>
<dbReference type="PANTHER" id="PTHR13318">
    <property type="entry name" value="PARTNER OF PAIRED, ISOFORM B-RELATED"/>
    <property type="match status" value="1"/>
</dbReference>
<sequence>MDAHFEAAASPGFGLVECRICYLFGEPQKLTPCGHVLCKGCVAKLDQLSNAYNCPRRCPFCRHDFELRHNPASLADLCIGRMQWRLPTTGLRDLPPEIRGRILTRLKNRRLLYGSKLVELLHGLSLDILDLEDASNMTPEDCGMVAQILATPPRAIRVANVSLLSDEGMKALLSRAAPVLEELNTSSAQERFSGSSLQTFANALPRLMRLTLADCVHVEPEAVAAIVAGCAETLEYIDLGGCRRMDNTAIRSLTRCCHLRNINLRGLWKLDSGPVVEVLAACRGILALDLTHCSRVSGPEIFKALAAYSTELRDLRVGGVQDVEDESVAALAMSTAGASLLCVSISRSDMTPLSLKALQEHCPVLQRLDIADCHLITENSLMEFVFQMPQLRVCQVKYCRSVSTQMQLYLSQLVAGRSFGIDSSPMKRLGGSSPSSPGSSPSRGHHSPKEKDNDWNGRSLASGSPASSSSSASTAAASSSPTSTAASSTRSLTSHSFASSSSLLLRSVVHSPSDLPLERPAVRSSSKGFVNNSSNNNNKNNRNNNNNNNNRGGASSPQGASHSGSAAETRTNRSTLSQTAELALQRRSPWP</sequence>
<feature type="region of interest" description="Disordered" evidence="5">
    <location>
        <begin position="424"/>
        <end position="492"/>
    </location>
</feature>
<evidence type="ECO:0000313" key="7">
    <source>
        <dbReference type="EMBL" id="CAE8631569.1"/>
    </source>
</evidence>
<evidence type="ECO:0000256" key="5">
    <source>
        <dbReference type="SAM" id="MobiDB-lite"/>
    </source>
</evidence>
<dbReference type="AlphaFoldDB" id="A0A813H1P8"/>
<evidence type="ECO:0000313" key="8">
    <source>
        <dbReference type="Proteomes" id="UP000626109"/>
    </source>
</evidence>
<accession>A0A813H1P8</accession>
<dbReference type="Gene3D" id="3.30.40.10">
    <property type="entry name" value="Zinc/RING finger domain, C3HC4 (zinc finger)"/>
    <property type="match status" value="1"/>
</dbReference>
<dbReference type="InterPro" id="IPR057207">
    <property type="entry name" value="FBXL15_LRR"/>
</dbReference>
<evidence type="ECO:0000256" key="3">
    <source>
        <dbReference type="ARBA" id="ARBA00022833"/>
    </source>
</evidence>
<dbReference type="InterPro" id="IPR032675">
    <property type="entry name" value="LRR_dom_sf"/>
</dbReference>
<feature type="domain" description="RING-type" evidence="6">
    <location>
        <begin position="18"/>
        <end position="62"/>
    </location>
</feature>
<dbReference type="InterPro" id="IPR017907">
    <property type="entry name" value="Znf_RING_CS"/>
</dbReference>
<dbReference type="GO" id="GO:0019005">
    <property type="term" value="C:SCF ubiquitin ligase complex"/>
    <property type="evidence" value="ECO:0007669"/>
    <property type="project" value="TreeGrafter"/>
</dbReference>
<dbReference type="Gene3D" id="3.80.10.10">
    <property type="entry name" value="Ribonuclease Inhibitor"/>
    <property type="match status" value="2"/>
</dbReference>
<dbReference type="Proteomes" id="UP000626109">
    <property type="component" value="Unassembled WGS sequence"/>
</dbReference>
<feature type="compositionally biased region" description="Low complexity" evidence="5">
    <location>
        <begin position="430"/>
        <end position="442"/>
    </location>
</feature>
<dbReference type="InterPro" id="IPR027370">
    <property type="entry name" value="Znf-RING_euk"/>
</dbReference>
<evidence type="ECO:0000256" key="2">
    <source>
        <dbReference type="ARBA" id="ARBA00022771"/>
    </source>
</evidence>
<feature type="compositionally biased region" description="Low complexity" evidence="5">
    <location>
        <begin position="459"/>
        <end position="492"/>
    </location>
</feature>
<organism evidence="7 8">
    <name type="scientific">Polarella glacialis</name>
    <name type="common">Dinoflagellate</name>
    <dbReference type="NCBI Taxonomy" id="89957"/>
    <lineage>
        <taxon>Eukaryota</taxon>
        <taxon>Sar</taxon>
        <taxon>Alveolata</taxon>
        <taxon>Dinophyceae</taxon>
        <taxon>Suessiales</taxon>
        <taxon>Suessiaceae</taxon>
        <taxon>Polarella</taxon>
    </lineage>
</organism>
<reference evidence="7" key="1">
    <citation type="submission" date="2021-02" db="EMBL/GenBank/DDBJ databases">
        <authorList>
            <person name="Dougan E. K."/>
            <person name="Rhodes N."/>
            <person name="Thang M."/>
            <person name="Chan C."/>
        </authorList>
    </citation>
    <scope>NUCLEOTIDE SEQUENCE</scope>
</reference>
<dbReference type="Pfam" id="PF25372">
    <property type="entry name" value="DUF7885"/>
    <property type="match status" value="1"/>
</dbReference>
<name>A0A813H1P8_POLGL</name>
<dbReference type="InterPro" id="IPR001841">
    <property type="entry name" value="Znf_RING"/>
</dbReference>
<feature type="compositionally biased region" description="Low complexity" evidence="5">
    <location>
        <begin position="531"/>
        <end position="551"/>
    </location>
</feature>
<comment type="caution">
    <text evidence="7">The sequence shown here is derived from an EMBL/GenBank/DDBJ whole genome shotgun (WGS) entry which is preliminary data.</text>
</comment>
<feature type="compositionally biased region" description="Polar residues" evidence="5">
    <location>
        <begin position="552"/>
        <end position="580"/>
    </location>
</feature>
<dbReference type="InterPro" id="IPR013083">
    <property type="entry name" value="Znf_RING/FYVE/PHD"/>
</dbReference>
<dbReference type="PROSITE" id="PS50089">
    <property type="entry name" value="ZF_RING_2"/>
    <property type="match status" value="1"/>
</dbReference>
<evidence type="ECO:0000259" key="6">
    <source>
        <dbReference type="PROSITE" id="PS50089"/>
    </source>
</evidence>
<gene>
    <name evidence="7" type="ORF">PGLA2088_LOCUS1094</name>
</gene>
<keyword evidence="2 4" id="KW-0863">Zinc-finger</keyword>
<protein>
    <recommendedName>
        <fullName evidence="6">RING-type domain-containing protein</fullName>
    </recommendedName>
</protein>
<keyword evidence="1" id="KW-0479">Metal-binding</keyword>
<proteinExistence type="predicted"/>
<dbReference type="SUPFAM" id="SSF52047">
    <property type="entry name" value="RNI-like"/>
    <property type="match status" value="1"/>
</dbReference>